<dbReference type="AlphaFoldDB" id="A0A8E2E8R6"/>
<accession>A0A8E2E8R6</accession>
<evidence type="ECO:0000313" key="2">
    <source>
        <dbReference type="Proteomes" id="UP000250266"/>
    </source>
</evidence>
<dbReference type="OrthoDB" id="3902221at2759"/>
<proteinExistence type="predicted"/>
<keyword evidence="2" id="KW-1185">Reference proteome</keyword>
<evidence type="ECO:0000313" key="1">
    <source>
        <dbReference type="EMBL" id="OCK79328.1"/>
    </source>
</evidence>
<dbReference type="EMBL" id="KV745011">
    <property type="protein sequence ID" value="OCK79328.1"/>
    <property type="molecule type" value="Genomic_DNA"/>
</dbReference>
<dbReference type="Proteomes" id="UP000250266">
    <property type="component" value="Unassembled WGS sequence"/>
</dbReference>
<name>A0A8E2E8R6_9PEZI</name>
<gene>
    <name evidence="1" type="ORF">K432DRAFT_455652</name>
</gene>
<sequence>MFETESPYTILPQTGPHSAEVGHALITMVEPHLGHERAYNRWYEDDHIFSGALFLPWCFAGRRWVATRDLQQLRYPKENSIIANPVTKGCYLGTYWITAGRLAEHKEWSFSVYNRLVAEGRVNDNRDHVFTAFQDKVETVYRDGRVPKDVFTLMDPSAGLILEVVDAVSTEDRDVFESWLLTHHLPSRVKVYDSPVSSAMVFRTRKPDMAMSPELSERIGKIAEAANDPSRLTILWFFSKDPREAWPHFVAEAELIKASGLGNVALVAPFISSKMGTNAYDEMLRG</sequence>
<protein>
    <submittedName>
        <fullName evidence="1">Uncharacterized protein</fullName>
    </submittedName>
</protein>
<organism evidence="1 2">
    <name type="scientific">Lepidopterella palustris CBS 459.81</name>
    <dbReference type="NCBI Taxonomy" id="1314670"/>
    <lineage>
        <taxon>Eukaryota</taxon>
        <taxon>Fungi</taxon>
        <taxon>Dikarya</taxon>
        <taxon>Ascomycota</taxon>
        <taxon>Pezizomycotina</taxon>
        <taxon>Dothideomycetes</taxon>
        <taxon>Pleosporomycetidae</taxon>
        <taxon>Mytilinidiales</taxon>
        <taxon>Argynnaceae</taxon>
        <taxon>Lepidopterella</taxon>
    </lineage>
</organism>
<reference evidence="1 2" key="1">
    <citation type="journal article" date="2016" name="Nat. Commun.">
        <title>Ectomycorrhizal ecology is imprinted in the genome of the dominant symbiotic fungus Cenococcum geophilum.</title>
        <authorList>
            <consortium name="DOE Joint Genome Institute"/>
            <person name="Peter M."/>
            <person name="Kohler A."/>
            <person name="Ohm R.A."/>
            <person name="Kuo A."/>
            <person name="Krutzmann J."/>
            <person name="Morin E."/>
            <person name="Arend M."/>
            <person name="Barry K.W."/>
            <person name="Binder M."/>
            <person name="Choi C."/>
            <person name="Clum A."/>
            <person name="Copeland A."/>
            <person name="Grisel N."/>
            <person name="Haridas S."/>
            <person name="Kipfer T."/>
            <person name="LaButti K."/>
            <person name="Lindquist E."/>
            <person name="Lipzen A."/>
            <person name="Maire R."/>
            <person name="Meier B."/>
            <person name="Mihaltcheva S."/>
            <person name="Molinier V."/>
            <person name="Murat C."/>
            <person name="Poggeler S."/>
            <person name="Quandt C.A."/>
            <person name="Sperisen C."/>
            <person name="Tritt A."/>
            <person name="Tisserant E."/>
            <person name="Crous P.W."/>
            <person name="Henrissat B."/>
            <person name="Nehls U."/>
            <person name="Egli S."/>
            <person name="Spatafora J.W."/>
            <person name="Grigoriev I.V."/>
            <person name="Martin F.M."/>
        </authorList>
    </citation>
    <scope>NUCLEOTIDE SEQUENCE [LARGE SCALE GENOMIC DNA]</scope>
    <source>
        <strain evidence="1 2">CBS 459.81</strain>
    </source>
</reference>